<sequence length="83" mass="8920">MPQRISRSLMPELVMPVPGILAVINVQSDALKSHFSVTAGSSPMPAGLVQVKEEPLSFYHFSALGTQNLDINGIIGAVTRQYP</sequence>
<evidence type="ECO:0000313" key="4">
    <source>
        <dbReference type="Proteomes" id="UP000297914"/>
    </source>
</evidence>
<dbReference type="Proteomes" id="UP000297914">
    <property type="component" value="Unassembled WGS sequence"/>
</dbReference>
<dbReference type="Proteomes" id="UP000297720">
    <property type="component" value="Unassembled WGS sequence"/>
</dbReference>
<name>A0A5F0KEF2_9GAMM</name>
<accession>A0A5F0KEF2</accession>
<dbReference type="EMBL" id="QORK01000005">
    <property type="protein sequence ID" value="TFF82923.1"/>
    <property type="molecule type" value="Genomic_DNA"/>
</dbReference>
<proteinExistence type="predicted"/>
<reference evidence="2 4" key="1">
    <citation type="submission" date="2018-06" db="EMBL/GenBank/DDBJ databases">
        <title>Occurrence of a novel blaKPC-2- and qnrS2- harbouring IncP6 plasmid from Aeromonas taiwanensis isolates recovered from the river sediments.</title>
        <authorList>
            <person name="Zheng B."/>
            <person name="Yu X."/>
            <person name="Xiao Y."/>
        </authorList>
    </citation>
    <scope>NUCLEOTIDE SEQUENCE [LARGE SCALE GENOMIC DNA]</scope>
    <source>
        <strain evidence="1 3">1713</strain>
        <strain evidence="2 4">198</strain>
    </source>
</reference>
<protein>
    <submittedName>
        <fullName evidence="2">Uncharacterized protein</fullName>
    </submittedName>
</protein>
<dbReference type="EMBL" id="QORL01000005">
    <property type="protein sequence ID" value="TFF79654.1"/>
    <property type="molecule type" value="Genomic_DNA"/>
</dbReference>
<organism evidence="2 4">
    <name type="scientific">Aeromonas taiwanensis</name>
    <dbReference type="NCBI Taxonomy" id="633417"/>
    <lineage>
        <taxon>Bacteria</taxon>
        <taxon>Pseudomonadati</taxon>
        <taxon>Pseudomonadota</taxon>
        <taxon>Gammaproteobacteria</taxon>
        <taxon>Aeromonadales</taxon>
        <taxon>Aeromonadaceae</taxon>
        <taxon>Aeromonas</taxon>
    </lineage>
</organism>
<comment type="caution">
    <text evidence="2">The sequence shown here is derived from an EMBL/GenBank/DDBJ whole genome shotgun (WGS) entry which is preliminary data.</text>
</comment>
<evidence type="ECO:0000313" key="3">
    <source>
        <dbReference type="Proteomes" id="UP000297720"/>
    </source>
</evidence>
<gene>
    <name evidence="1" type="ORF">DRM93_04125</name>
    <name evidence="2" type="ORF">DRM94_04125</name>
</gene>
<evidence type="ECO:0000313" key="2">
    <source>
        <dbReference type="EMBL" id="TFF82923.1"/>
    </source>
</evidence>
<evidence type="ECO:0000313" key="1">
    <source>
        <dbReference type="EMBL" id="TFF79654.1"/>
    </source>
</evidence>
<dbReference type="AlphaFoldDB" id="A0A5F0KEF2"/>
<keyword evidence="3" id="KW-1185">Reference proteome</keyword>
<dbReference type="RefSeq" id="WP_134694900.1">
    <property type="nucleotide sequence ID" value="NZ_QORJ01000005.1"/>
</dbReference>